<evidence type="ECO:0000313" key="2">
    <source>
        <dbReference type="EMBL" id="JAC77124.1"/>
    </source>
</evidence>
<gene>
    <name evidence="2" type="ORF">TSPGSL018_18471</name>
</gene>
<dbReference type="AlphaFoldDB" id="A0A061S2D2"/>
<reference evidence="2" key="1">
    <citation type="submission" date="2014-05" db="EMBL/GenBank/DDBJ databases">
        <title>The transcriptome of the halophilic microalga Tetraselmis sp. GSL018 isolated from the Great Salt Lake, Utah.</title>
        <authorList>
            <person name="Jinkerson R.E."/>
            <person name="D'Adamo S."/>
            <person name="Posewitz M.C."/>
        </authorList>
    </citation>
    <scope>NUCLEOTIDE SEQUENCE</scope>
    <source>
        <strain evidence="2">GSL018</strain>
    </source>
</reference>
<protein>
    <submittedName>
        <fullName evidence="2">Uncharacterized protein</fullName>
    </submittedName>
</protein>
<keyword evidence="1" id="KW-1133">Transmembrane helix</keyword>
<keyword evidence="1" id="KW-0472">Membrane</keyword>
<name>A0A061S2D2_9CHLO</name>
<keyword evidence="1" id="KW-0812">Transmembrane</keyword>
<sequence>MSQAMLQRSFWVKTSPAAMHRCRTSGKGPVRRGTFVVRAEENDSDAPKFSFKANDRAALGFTEQDSAGQTNIFAVEPKTYVEGTSSDEPTDTSLFVLGAFMASATLLAATVTYLTDNTVNNQLDSYKLLSDYKATFAAELASAPSL</sequence>
<accession>A0A061S2D2</accession>
<organism evidence="2">
    <name type="scientific">Tetraselmis sp. GSL018</name>
    <dbReference type="NCBI Taxonomy" id="582737"/>
    <lineage>
        <taxon>Eukaryota</taxon>
        <taxon>Viridiplantae</taxon>
        <taxon>Chlorophyta</taxon>
        <taxon>core chlorophytes</taxon>
        <taxon>Chlorodendrophyceae</taxon>
        <taxon>Chlorodendrales</taxon>
        <taxon>Chlorodendraceae</taxon>
        <taxon>Tetraselmis</taxon>
    </lineage>
</organism>
<feature type="transmembrane region" description="Helical" evidence="1">
    <location>
        <begin position="94"/>
        <end position="114"/>
    </location>
</feature>
<dbReference type="EMBL" id="GBEZ01008415">
    <property type="protein sequence ID" value="JAC77124.1"/>
    <property type="molecule type" value="Transcribed_RNA"/>
</dbReference>
<proteinExistence type="predicted"/>
<evidence type="ECO:0000256" key="1">
    <source>
        <dbReference type="SAM" id="Phobius"/>
    </source>
</evidence>